<dbReference type="AlphaFoldDB" id="A0A6B0VQB7"/>
<protein>
    <submittedName>
        <fullName evidence="2">Uncharacterized protein</fullName>
    </submittedName>
</protein>
<dbReference type="EMBL" id="WUYX01000044">
    <property type="protein sequence ID" value="MXV63216.1"/>
    <property type="molecule type" value="Genomic_DNA"/>
</dbReference>
<organism evidence="2 3">
    <name type="scientific">Natronorubrum halalkaliphilum</name>
    <dbReference type="NCBI Taxonomy" id="2691917"/>
    <lineage>
        <taxon>Archaea</taxon>
        <taxon>Methanobacteriati</taxon>
        <taxon>Methanobacteriota</taxon>
        <taxon>Stenosarchaea group</taxon>
        <taxon>Halobacteria</taxon>
        <taxon>Halobacteriales</taxon>
        <taxon>Natrialbaceae</taxon>
        <taxon>Natronorubrum</taxon>
    </lineage>
</organism>
<evidence type="ECO:0000313" key="2">
    <source>
        <dbReference type="EMBL" id="MXV63216.1"/>
    </source>
</evidence>
<dbReference type="OrthoDB" id="381194at2157"/>
<proteinExistence type="predicted"/>
<feature type="compositionally biased region" description="Basic and acidic residues" evidence="1">
    <location>
        <begin position="1"/>
        <end position="10"/>
    </location>
</feature>
<dbReference type="RefSeq" id="WP_160066042.1">
    <property type="nucleotide sequence ID" value="NZ_WUYX01000044.1"/>
</dbReference>
<name>A0A6B0VQB7_9EURY</name>
<accession>A0A6B0VQB7</accession>
<evidence type="ECO:0000256" key="1">
    <source>
        <dbReference type="SAM" id="MobiDB-lite"/>
    </source>
</evidence>
<reference evidence="2 3" key="1">
    <citation type="submission" date="2020-01" db="EMBL/GenBank/DDBJ databases">
        <title>Natronorubrum sp. JWXQ-INN 674 isolated from Inner Mongolia Autonomous Region of China.</title>
        <authorList>
            <person name="Xue Q."/>
        </authorList>
    </citation>
    <scope>NUCLEOTIDE SEQUENCE [LARGE SCALE GENOMIC DNA]</scope>
    <source>
        <strain evidence="2 3">JWXQ-INN-674</strain>
    </source>
</reference>
<evidence type="ECO:0000313" key="3">
    <source>
        <dbReference type="Proteomes" id="UP000434101"/>
    </source>
</evidence>
<gene>
    <name evidence="2" type="ORF">GS429_14295</name>
</gene>
<comment type="caution">
    <text evidence="2">The sequence shown here is derived from an EMBL/GenBank/DDBJ whole genome shotgun (WGS) entry which is preliminary data.</text>
</comment>
<feature type="region of interest" description="Disordered" evidence="1">
    <location>
        <begin position="1"/>
        <end position="26"/>
    </location>
</feature>
<dbReference type="Proteomes" id="UP000434101">
    <property type="component" value="Unassembled WGS sequence"/>
</dbReference>
<sequence length="61" mass="6966">MSERNEDGGRARTNRGAENPRRTSVDELYMMSGGSYILCSVRRPSTQWLESTTAVELAEWR</sequence>
<keyword evidence="3" id="KW-1185">Reference proteome</keyword>